<keyword evidence="1" id="KW-0472">Membrane</keyword>
<organism evidence="2 3">
    <name type="scientific">Volvox africanus</name>
    <dbReference type="NCBI Taxonomy" id="51714"/>
    <lineage>
        <taxon>Eukaryota</taxon>
        <taxon>Viridiplantae</taxon>
        <taxon>Chlorophyta</taxon>
        <taxon>core chlorophytes</taxon>
        <taxon>Chlorophyceae</taxon>
        <taxon>CS clade</taxon>
        <taxon>Chlamydomonadales</taxon>
        <taxon>Volvocaceae</taxon>
        <taxon>Volvox</taxon>
    </lineage>
</organism>
<proteinExistence type="predicted"/>
<protein>
    <submittedName>
        <fullName evidence="2">Uncharacterized protein</fullName>
    </submittedName>
</protein>
<keyword evidence="3" id="KW-1185">Reference proteome</keyword>
<dbReference type="AlphaFoldDB" id="A0A8J4BNZ7"/>
<name>A0A8J4BNZ7_9CHLO</name>
<evidence type="ECO:0000256" key="1">
    <source>
        <dbReference type="SAM" id="Phobius"/>
    </source>
</evidence>
<evidence type="ECO:0000313" key="3">
    <source>
        <dbReference type="Proteomes" id="UP000747399"/>
    </source>
</evidence>
<keyword evidence="1" id="KW-0812">Transmembrane</keyword>
<sequence length="141" mass="15019">VGCIGRSAADAARAAESFRTSAAHGSYCWTPRRRCLHLAGVAAATVLLLSSLMPCFTLAAPPSRTATSPLLLWWWPRLASPHRRSRHPVVLRVLRTAVAIAVLSRSPAAAFAAAAITADPHYSLSISTKCLRLSPLLLLLA</sequence>
<reference evidence="2" key="1">
    <citation type="journal article" date="2021" name="Proc. Natl. Acad. Sci. U.S.A.">
        <title>Three genomes in the algal genus Volvox reveal the fate of a haploid sex-determining region after a transition to homothallism.</title>
        <authorList>
            <person name="Yamamoto K."/>
            <person name="Hamaji T."/>
            <person name="Kawai-Toyooka H."/>
            <person name="Matsuzaki R."/>
            <person name="Takahashi F."/>
            <person name="Nishimura Y."/>
            <person name="Kawachi M."/>
            <person name="Noguchi H."/>
            <person name="Minakuchi Y."/>
            <person name="Umen J.G."/>
            <person name="Toyoda A."/>
            <person name="Nozaki H."/>
        </authorList>
    </citation>
    <scope>NUCLEOTIDE SEQUENCE</scope>
    <source>
        <strain evidence="2">NIES-3780</strain>
    </source>
</reference>
<feature type="non-terminal residue" evidence="2">
    <location>
        <position position="1"/>
    </location>
</feature>
<gene>
    <name evidence="2" type="ORF">Vafri_19318</name>
</gene>
<feature type="transmembrane region" description="Helical" evidence="1">
    <location>
        <begin position="36"/>
        <end position="60"/>
    </location>
</feature>
<feature type="non-terminal residue" evidence="2">
    <location>
        <position position="141"/>
    </location>
</feature>
<accession>A0A8J4BNZ7</accession>
<dbReference type="EMBL" id="BNCO01000076">
    <property type="protein sequence ID" value="GIL65579.1"/>
    <property type="molecule type" value="Genomic_DNA"/>
</dbReference>
<evidence type="ECO:0000313" key="2">
    <source>
        <dbReference type="EMBL" id="GIL65579.1"/>
    </source>
</evidence>
<keyword evidence="1" id="KW-1133">Transmembrane helix</keyword>
<dbReference type="Proteomes" id="UP000747399">
    <property type="component" value="Unassembled WGS sequence"/>
</dbReference>
<comment type="caution">
    <text evidence="2">The sequence shown here is derived from an EMBL/GenBank/DDBJ whole genome shotgun (WGS) entry which is preliminary data.</text>
</comment>